<feature type="transmembrane region" description="Helical" evidence="1">
    <location>
        <begin position="36"/>
        <end position="59"/>
    </location>
</feature>
<dbReference type="RefSeq" id="WP_289453151.1">
    <property type="nucleotide sequence ID" value="NZ_JAUCGQ010000001.1"/>
</dbReference>
<organism evidence="2 3">
    <name type="scientific">Cellulomonas alba</name>
    <dbReference type="NCBI Taxonomy" id="3053467"/>
    <lineage>
        <taxon>Bacteria</taxon>
        <taxon>Bacillati</taxon>
        <taxon>Actinomycetota</taxon>
        <taxon>Actinomycetes</taxon>
        <taxon>Micrococcales</taxon>
        <taxon>Cellulomonadaceae</taxon>
        <taxon>Cellulomonas</taxon>
    </lineage>
</organism>
<reference evidence="2 3" key="1">
    <citation type="submission" date="2023-06" db="EMBL/GenBank/DDBJ databases">
        <title>Cellulomonas sp. MW4 Whole genome sequence.</title>
        <authorList>
            <person name="Park S."/>
        </authorList>
    </citation>
    <scope>NUCLEOTIDE SEQUENCE [LARGE SCALE GENOMIC DNA]</scope>
    <source>
        <strain evidence="2 3">MW4</strain>
    </source>
</reference>
<dbReference type="Proteomes" id="UP001529338">
    <property type="component" value="Unassembled WGS sequence"/>
</dbReference>
<feature type="transmembrane region" description="Helical" evidence="1">
    <location>
        <begin position="66"/>
        <end position="87"/>
    </location>
</feature>
<comment type="caution">
    <text evidence="2">The sequence shown here is derived from an EMBL/GenBank/DDBJ whole genome shotgun (WGS) entry which is preliminary data.</text>
</comment>
<keyword evidence="1" id="KW-1133">Transmembrane helix</keyword>
<evidence type="ECO:0000256" key="1">
    <source>
        <dbReference type="SAM" id="Phobius"/>
    </source>
</evidence>
<keyword evidence="1" id="KW-0472">Membrane</keyword>
<evidence type="ECO:0000313" key="3">
    <source>
        <dbReference type="Proteomes" id="UP001529338"/>
    </source>
</evidence>
<dbReference type="EMBL" id="JAUCGQ010000001">
    <property type="protein sequence ID" value="MDM7853631.1"/>
    <property type="molecule type" value="Genomic_DNA"/>
</dbReference>
<keyword evidence="1" id="KW-0812">Transmembrane</keyword>
<keyword evidence="3" id="KW-1185">Reference proteome</keyword>
<protein>
    <recommendedName>
        <fullName evidence="4">Integral membrane protein</fullName>
    </recommendedName>
</protein>
<gene>
    <name evidence="2" type="ORF">QRT04_01690</name>
</gene>
<name>A0ABT7SBR2_9CELL</name>
<sequence length="120" mass="12484">MIVPLAVLVVALSVALAAWAAWYVIRDRAVVLRQLWGGAVVEGALVVQAVVAGVLAAGGGTDASGVLLWGYVAAQLVILPLAAAWAFAERTRWSSVVLAGAALVVAFLEFRLLQVWGTFA</sequence>
<accession>A0ABT7SBR2</accession>
<feature type="transmembrane region" description="Helical" evidence="1">
    <location>
        <begin position="93"/>
        <end position="113"/>
    </location>
</feature>
<proteinExistence type="predicted"/>
<evidence type="ECO:0000313" key="2">
    <source>
        <dbReference type="EMBL" id="MDM7853631.1"/>
    </source>
</evidence>
<evidence type="ECO:0008006" key="4">
    <source>
        <dbReference type="Google" id="ProtNLM"/>
    </source>
</evidence>